<dbReference type="SUPFAM" id="SSF52172">
    <property type="entry name" value="CheY-like"/>
    <property type="match status" value="1"/>
</dbReference>
<accession>Q7FS86</accession>
<dbReference type="Gene3D" id="3.40.50.2300">
    <property type="match status" value="1"/>
</dbReference>
<proteinExistence type="predicted"/>
<feature type="compositionally biased region" description="Low complexity" evidence="1">
    <location>
        <begin position="15"/>
        <end position="24"/>
    </location>
</feature>
<dbReference type="AlphaFoldDB" id="Q7FS86"/>
<name>Q7FS86_MAIZE</name>
<gene>
    <name evidence="2" type="ORF">Z138B04_Z333J11.42</name>
</gene>
<evidence type="ECO:0000313" key="2">
    <source>
        <dbReference type="EMBL" id="AAS82604.1"/>
    </source>
</evidence>
<reference evidence="2" key="3">
    <citation type="journal article" date="2005" name="Genetics">
        <title>Structure and evolution of the r/b chromosomal regions in rice, maize, and sorghum.</title>
        <authorList>
            <person name="Swigonova Z."/>
            <person name="Bennetzen J.L."/>
            <person name="Messing J."/>
        </authorList>
    </citation>
    <scope>NUCLEOTIDE SEQUENCE</scope>
</reference>
<protein>
    <submittedName>
        <fullName evidence="2">Putative response regulator</fullName>
    </submittedName>
</protein>
<organism evidence="2">
    <name type="scientific">Zea mays</name>
    <name type="common">Maize</name>
    <dbReference type="NCBI Taxonomy" id="4577"/>
    <lineage>
        <taxon>Eukaryota</taxon>
        <taxon>Viridiplantae</taxon>
        <taxon>Streptophyta</taxon>
        <taxon>Embryophyta</taxon>
        <taxon>Tracheophyta</taxon>
        <taxon>Spermatophyta</taxon>
        <taxon>Magnoliopsida</taxon>
        <taxon>Liliopsida</taxon>
        <taxon>Poales</taxon>
        <taxon>Poaceae</taxon>
        <taxon>PACMAD clade</taxon>
        <taxon>Panicoideae</taxon>
        <taxon>Andropogonodae</taxon>
        <taxon>Andropogoneae</taxon>
        <taxon>Tripsacinae</taxon>
        <taxon>Zea</taxon>
    </lineage>
</organism>
<dbReference type="EMBL" id="AF466202">
    <property type="protein sequence ID" value="AAS82604.1"/>
    <property type="molecule type" value="Genomic_DNA"/>
</dbReference>
<sequence length="87" mass="9037">MATAFVPSVSAMATAAAAPTSVAPSPAPKANNSRKAAVPGMTGYELLKRVKESAALSDILVVIMSSENVPNRITRCLEELDPRLAVI</sequence>
<reference evidence="2" key="1">
    <citation type="journal article" date="2004" name="Genome Res.">
        <title>Close split of sorghum and maize genome progenitors.</title>
        <authorList>
            <person name="Swigonova Z."/>
            <person name="Lai J."/>
            <person name="Ma J."/>
            <person name="Ramakrishna W."/>
            <person name="Llaca V."/>
            <person name="Bennetzen J.L."/>
            <person name="Messing J."/>
        </authorList>
    </citation>
    <scope>NUCLEOTIDE SEQUENCE</scope>
</reference>
<reference evidence="2" key="2">
    <citation type="journal article" date="2004" name="Genome Res.">
        <title>Gene loss and movement in the maize genome.</title>
        <authorList>
            <person name="Lai J."/>
            <person name="Ma J."/>
            <person name="Swigonova Z."/>
            <person name="Ramakrishna W."/>
            <person name="Linton E."/>
            <person name="Llaca V."/>
            <person name="Tanyolac B."/>
            <person name="Park Y.J."/>
            <person name="Jeong O.Y."/>
            <person name="Bennetzen J.L."/>
            <person name="Messing J."/>
        </authorList>
    </citation>
    <scope>NUCLEOTIDE SEQUENCE</scope>
</reference>
<dbReference type="InterPro" id="IPR011006">
    <property type="entry name" value="CheY-like_superfamily"/>
</dbReference>
<feature type="region of interest" description="Disordered" evidence="1">
    <location>
        <begin position="15"/>
        <end position="35"/>
    </location>
</feature>
<evidence type="ECO:0000256" key="1">
    <source>
        <dbReference type="SAM" id="MobiDB-lite"/>
    </source>
</evidence>